<sequence length="400" mass="44020">MTRIRSLATLLALLCGAINCCHATTSVEPSGFRFHQSRGPYSVGLKVVDQFDEKRAMPALEGDKSARDARGRPLQTLVWYPAKGETRAAMTVGDYVALAATQFHFDMPDVKNRWAASHLSESADVRLWAVRNATLATGRFPVVIYSPSQSSVAWENADLCEYLASHGYVVIASPSMGATTFDSEDNLADVNAQASDITFLIDYAETLPDTDMSELAVVGWSWGGLANLLAAARDSRIDALTALDGSMRYYPGLIKAAGDVHPEQMRIPLLFFTEGEITLEELPDFYAQNLYATGPSALNTWGGSRMIVRMFGMPHPGFSSMFQRRQTAQKFAENQKADYDRGDVNTSYAWMARYTLQFLDAFLKQDASAKAFLKNTPAGNGVPRHFMSVDFRATPINTSP</sequence>
<comment type="caution">
    <text evidence="5">The sequence shown here is derived from an EMBL/GenBank/DDBJ whole genome shotgun (WGS) entry which is preliminary data.</text>
</comment>
<dbReference type="GO" id="GO:0016042">
    <property type="term" value="P:lipid catabolic process"/>
    <property type="evidence" value="ECO:0007669"/>
    <property type="project" value="UniProtKB-KW"/>
</dbReference>
<feature type="chain" id="PRO_5020338403" evidence="4">
    <location>
        <begin position="24"/>
        <end position="400"/>
    </location>
</feature>
<dbReference type="RefSeq" id="WP_130521756.1">
    <property type="nucleotide sequence ID" value="NZ_SHMA01000012.1"/>
</dbReference>
<dbReference type="Proteomes" id="UP000291286">
    <property type="component" value="Unassembled WGS sequence"/>
</dbReference>
<keyword evidence="2" id="KW-0442">Lipid degradation</keyword>
<dbReference type="PANTHER" id="PTHR10272:SF0">
    <property type="entry name" value="PLATELET-ACTIVATING FACTOR ACETYLHYDROLASE"/>
    <property type="match status" value="1"/>
</dbReference>
<name>A0A4Q8L7N6_9GAMM</name>
<evidence type="ECO:0000313" key="5">
    <source>
        <dbReference type="EMBL" id="TAA24147.1"/>
    </source>
</evidence>
<keyword evidence="4" id="KW-0732">Signal</keyword>
<keyword evidence="1 5" id="KW-0378">Hydrolase</keyword>
<feature type="signal peptide" evidence="4">
    <location>
        <begin position="1"/>
        <end position="23"/>
    </location>
</feature>
<protein>
    <submittedName>
        <fullName evidence="5">Alpha/beta fold hydrolase</fullName>
    </submittedName>
</protein>
<evidence type="ECO:0000256" key="4">
    <source>
        <dbReference type="SAM" id="SignalP"/>
    </source>
</evidence>
<dbReference type="GO" id="GO:0003847">
    <property type="term" value="F:1-alkyl-2-acetylglycerophosphocholine esterase activity"/>
    <property type="evidence" value="ECO:0007669"/>
    <property type="project" value="TreeGrafter"/>
</dbReference>
<accession>A0A4Q8L7N6</accession>
<reference evidence="5 6" key="1">
    <citation type="submission" date="2019-02" db="EMBL/GenBank/DDBJ databases">
        <title>WGS of Pseudoxanthomonas species novum from clinical isolates.</title>
        <authorList>
            <person name="Bernier A.-M."/>
            <person name="Bernard K."/>
            <person name="Vachon A."/>
        </authorList>
    </citation>
    <scope>NUCLEOTIDE SEQUENCE [LARGE SCALE GENOMIC DNA]</scope>
    <source>
        <strain evidence="5 6">NML171202</strain>
    </source>
</reference>
<proteinExistence type="predicted"/>
<evidence type="ECO:0000313" key="6">
    <source>
        <dbReference type="Proteomes" id="UP000291286"/>
    </source>
</evidence>
<evidence type="ECO:0000256" key="2">
    <source>
        <dbReference type="ARBA" id="ARBA00022963"/>
    </source>
</evidence>
<dbReference type="SUPFAM" id="SSF53474">
    <property type="entry name" value="alpha/beta-Hydrolases"/>
    <property type="match status" value="1"/>
</dbReference>
<gene>
    <name evidence="5" type="ORF">EA661_19395</name>
</gene>
<evidence type="ECO:0000256" key="3">
    <source>
        <dbReference type="ARBA" id="ARBA00023098"/>
    </source>
</evidence>
<dbReference type="EMBL" id="SHMB01000013">
    <property type="protein sequence ID" value="TAA24147.1"/>
    <property type="molecule type" value="Genomic_DNA"/>
</dbReference>
<dbReference type="InterPro" id="IPR029058">
    <property type="entry name" value="AB_hydrolase_fold"/>
</dbReference>
<evidence type="ECO:0000256" key="1">
    <source>
        <dbReference type="ARBA" id="ARBA00022801"/>
    </source>
</evidence>
<dbReference type="Gene3D" id="3.40.50.1820">
    <property type="entry name" value="alpha/beta hydrolase"/>
    <property type="match status" value="1"/>
</dbReference>
<dbReference type="PANTHER" id="PTHR10272">
    <property type="entry name" value="PLATELET-ACTIVATING FACTOR ACETYLHYDROLASE"/>
    <property type="match status" value="1"/>
</dbReference>
<dbReference type="AlphaFoldDB" id="A0A4Q8L7N6"/>
<keyword evidence="3" id="KW-0443">Lipid metabolism</keyword>
<organism evidence="5 6">
    <name type="scientific">Pseudoxanthomonas winnipegensis</name>
    <dbReference type="NCBI Taxonomy" id="2480810"/>
    <lineage>
        <taxon>Bacteria</taxon>
        <taxon>Pseudomonadati</taxon>
        <taxon>Pseudomonadota</taxon>
        <taxon>Gammaproteobacteria</taxon>
        <taxon>Lysobacterales</taxon>
        <taxon>Lysobacteraceae</taxon>
        <taxon>Pseudoxanthomonas</taxon>
    </lineage>
</organism>